<keyword evidence="9 10" id="KW-0472">Membrane</keyword>
<evidence type="ECO:0000256" key="9">
    <source>
        <dbReference type="ARBA" id="ARBA00023136"/>
    </source>
</evidence>
<dbReference type="InterPro" id="IPR002659">
    <property type="entry name" value="Glyco_trans_31"/>
</dbReference>
<keyword evidence="8 10" id="KW-0333">Golgi apparatus</keyword>
<dbReference type="AlphaFoldDB" id="W6UMF7"/>
<protein>
    <recommendedName>
        <fullName evidence="10">Hexosyltransferase</fullName>
        <ecNumber evidence="10">2.4.1.-</ecNumber>
    </recommendedName>
</protein>
<evidence type="ECO:0000256" key="8">
    <source>
        <dbReference type="ARBA" id="ARBA00023034"/>
    </source>
</evidence>
<dbReference type="EMBL" id="APAU02000223">
    <property type="protein sequence ID" value="EUB54674.1"/>
    <property type="molecule type" value="Genomic_DNA"/>
</dbReference>
<dbReference type="OMA" id="WRIRING"/>
<accession>W6UMF7</accession>
<dbReference type="GO" id="GO:0000139">
    <property type="term" value="C:Golgi membrane"/>
    <property type="evidence" value="ECO:0007669"/>
    <property type="project" value="UniProtKB-SubCell"/>
</dbReference>
<dbReference type="GO" id="GO:0016758">
    <property type="term" value="F:hexosyltransferase activity"/>
    <property type="evidence" value="ECO:0007669"/>
    <property type="project" value="InterPro"/>
</dbReference>
<evidence type="ECO:0000256" key="10">
    <source>
        <dbReference type="RuleBase" id="RU363063"/>
    </source>
</evidence>
<keyword evidence="7 10" id="KW-1133">Transmembrane helix</keyword>
<feature type="transmembrane region" description="Helical" evidence="10">
    <location>
        <begin position="7"/>
        <end position="29"/>
    </location>
</feature>
<organism evidence="11 12">
    <name type="scientific">Echinococcus granulosus</name>
    <name type="common">Hydatid tapeworm</name>
    <dbReference type="NCBI Taxonomy" id="6210"/>
    <lineage>
        <taxon>Eukaryota</taxon>
        <taxon>Metazoa</taxon>
        <taxon>Spiralia</taxon>
        <taxon>Lophotrochozoa</taxon>
        <taxon>Platyhelminthes</taxon>
        <taxon>Cestoda</taxon>
        <taxon>Eucestoda</taxon>
        <taxon>Cyclophyllidea</taxon>
        <taxon>Taeniidae</taxon>
        <taxon>Echinococcus</taxon>
        <taxon>Echinococcus granulosus group</taxon>
    </lineage>
</organism>
<dbReference type="Proteomes" id="UP000019149">
    <property type="component" value="Unassembled WGS sequence"/>
</dbReference>
<keyword evidence="4" id="KW-0808">Transferase</keyword>
<dbReference type="Pfam" id="PF01762">
    <property type="entry name" value="Galactosyl_T"/>
    <property type="match status" value="1"/>
</dbReference>
<name>W6UMF7_ECHGR</name>
<evidence type="ECO:0000256" key="7">
    <source>
        <dbReference type="ARBA" id="ARBA00022989"/>
    </source>
</evidence>
<keyword evidence="6 10" id="KW-0735">Signal-anchor</keyword>
<dbReference type="GO" id="GO:0008194">
    <property type="term" value="F:UDP-glycosyltransferase activity"/>
    <property type="evidence" value="ECO:0007669"/>
    <property type="project" value="TreeGrafter"/>
</dbReference>
<comment type="similarity">
    <text evidence="2 10">Belongs to the glycosyltransferase 31 family.</text>
</comment>
<comment type="caution">
    <text evidence="11">The sequence shown here is derived from an EMBL/GenBank/DDBJ whole genome shotgun (WGS) entry which is preliminary data.</text>
</comment>
<evidence type="ECO:0000313" key="12">
    <source>
        <dbReference type="Proteomes" id="UP000019149"/>
    </source>
</evidence>
<evidence type="ECO:0000256" key="5">
    <source>
        <dbReference type="ARBA" id="ARBA00022692"/>
    </source>
</evidence>
<proteinExistence type="inferred from homology"/>
<dbReference type="GO" id="GO:0006493">
    <property type="term" value="P:protein O-linked glycosylation"/>
    <property type="evidence" value="ECO:0007669"/>
    <property type="project" value="TreeGrafter"/>
</dbReference>
<dbReference type="PANTHER" id="PTHR11214">
    <property type="entry name" value="BETA-1,3-N-ACETYLGLUCOSAMINYLTRANSFERASE"/>
    <property type="match status" value="1"/>
</dbReference>
<dbReference type="PANTHER" id="PTHR11214:SF349">
    <property type="entry name" value="BETA-1,3-GALACTOSYLTRANSFERASE BRN"/>
    <property type="match status" value="1"/>
</dbReference>
<dbReference type="GeneID" id="36346188"/>
<evidence type="ECO:0000313" key="11">
    <source>
        <dbReference type="EMBL" id="EUB54674.1"/>
    </source>
</evidence>
<dbReference type="EC" id="2.4.1.-" evidence="10"/>
<evidence type="ECO:0000256" key="3">
    <source>
        <dbReference type="ARBA" id="ARBA00022676"/>
    </source>
</evidence>
<keyword evidence="5 10" id="KW-0812">Transmembrane</keyword>
<evidence type="ECO:0000256" key="2">
    <source>
        <dbReference type="ARBA" id="ARBA00008661"/>
    </source>
</evidence>
<dbReference type="OrthoDB" id="5512589at2759"/>
<dbReference type="KEGG" id="egl:EGR_10473"/>
<keyword evidence="3 10" id="KW-0328">Glycosyltransferase</keyword>
<evidence type="ECO:0000256" key="4">
    <source>
        <dbReference type="ARBA" id="ARBA00022679"/>
    </source>
</evidence>
<comment type="subcellular location">
    <subcellularLocation>
        <location evidence="1 10">Golgi apparatus membrane</location>
        <topology evidence="1 10">Single-pass type II membrane protein</topology>
    </subcellularLocation>
</comment>
<keyword evidence="12" id="KW-1185">Reference proteome</keyword>
<dbReference type="CTD" id="36346188"/>
<dbReference type="RefSeq" id="XP_024345870.1">
    <property type="nucleotide sequence ID" value="XM_024499722.1"/>
</dbReference>
<sequence>MRFCTPFTLFIIILCVSVIYLLNCLAIYFKIGTTGSKAIHPHFPNKCCEWNDSILANPGGQYELQLCYKSLHSKHGPHTATALIEESKIRINGSSRRLKFEELADIPDTEWMKNFDRGVYQLYPQAVPIREILQSLISGKPILQPPIFNPRIRFLQVPFNSCSPLTPAQIKNGLINKSPHPNVVIIYKSGVYNFEARSDIRRLYNLSQANITIQLIFSIGLPRTSLGNVFQRDGFNITLTNRAGYKLLAYSRSPSEMKRRLFKEMYEHNDLLLGDYEDSYYNLSLKLFHTFQWAARFCRPYKPIFAFLDDDYAVNTKKLASFVRDLTPELRENLHHGYDVTVNPVFRYFDHQGPDGNCCPDG</sequence>
<evidence type="ECO:0000256" key="1">
    <source>
        <dbReference type="ARBA" id="ARBA00004323"/>
    </source>
</evidence>
<gene>
    <name evidence="11" type="ORF">EGR_10473</name>
</gene>
<evidence type="ECO:0000256" key="6">
    <source>
        <dbReference type="ARBA" id="ARBA00022968"/>
    </source>
</evidence>
<reference evidence="11 12" key="1">
    <citation type="journal article" date="2013" name="Nat. Genet.">
        <title>The genome of the hydatid tapeworm Echinococcus granulosus.</title>
        <authorList>
            <person name="Zheng H."/>
            <person name="Zhang W."/>
            <person name="Zhang L."/>
            <person name="Zhang Z."/>
            <person name="Li J."/>
            <person name="Lu G."/>
            <person name="Zhu Y."/>
            <person name="Wang Y."/>
            <person name="Huang Y."/>
            <person name="Liu J."/>
            <person name="Kang H."/>
            <person name="Chen J."/>
            <person name="Wang L."/>
            <person name="Chen A."/>
            <person name="Yu S."/>
            <person name="Gao Z."/>
            <person name="Jin L."/>
            <person name="Gu W."/>
            <person name="Wang Z."/>
            <person name="Zhao L."/>
            <person name="Shi B."/>
            <person name="Wen H."/>
            <person name="Lin R."/>
            <person name="Jones M.K."/>
            <person name="Brejova B."/>
            <person name="Vinar T."/>
            <person name="Zhao G."/>
            <person name="McManus D.P."/>
            <person name="Chen Z."/>
            <person name="Zhou Y."/>
            <person name="Wang S."/>
        </authorList>
    </citation>
    <scope>NUCLEOTIDE SEQUENCE [LARGE SCALE GENOMIC DNA]</scope>
</reference>